<name>A0A914RIQ1_PAREQ</name>
<evidence type="ECO:0000313" key="2">
    <source>
        <dbReference type="WBParaSite" id="PEQ_0000619001-mRNA-1"/>
    </source>
</evidence>
<dbReference type="WBParaSite" id="PEQ_0000619001-mRNA-1">
    <property type="protein sequence ID" value="PEQ_0000619001-mRNA-1"/>
    <property type="gene ID" value="PEQ_0000619001"/>
</dbReference>
<keyword evidence="1" id="KW-1185">Reference proteome</keyword>
<sequence>MMKRVHNNYVKSASVCLPNARVDSSQNFSIRIFPNGLCFDKVADCWGTDMSASAPGQSLKPGAVQGARSVTFLPFPAWAKLFPVEQSHGFLLAQLLGIPDRKLSSGL</sequence>
<dbReference type="Proteomes" id="UP000887564">
    <property type="component" value="Unplaced"/>
</dbReference>
<evidence type="ECO:0000313" key="1">
    <source>
        <dbReference type="Proteomes" id="UP000887564"/>
    </source>
</evidence>
<reference evidence="2" key="1">
    <citation type="submission" date="2022-11" db="UniProtKB">
        <authorList>
            <consortium name="WormBaseParasite"/>
        </authorList>
    </citation>
    <scope>IDENTIFICATION</scope>
</reference>
<dbReference type="AlphaFoldDB" id="A0A914RIQ1"/>
<accession>A0A914RIQ1</accession>
<proteinExistence type="predicted"/>
<organism evidence="1 2">
    <name type="scientific">Parascaris equorum</name>
    <name type="common">Equine roundworm</name>
    <dbReference type="NCBI Taxonomy" id="6256"/>
    <lineage>
        <taxon>Eukaryota</taxon>
        <taxon>Metazoa</taxon>
        <taxon>Ecdysozoa</taxon>
        <taxon>Nematoda</taxon>
        <taxon>Chromadorea</taxon>
        <taxon>Rhabditida</taxon>
        <taxon>Spirurina</taxon>
        <taxon>Ascaridomorpha</taxon>
        <taxon>Ascaridoidea</taxon>
        <taxon>Ascarididae</taxon>
        <taxon>Parascaris</taxon>
    </lineage>
</organism>
<protein>
    <submittedName>
        <fullName evidence="2">Uncharacterized protein</fullName>
    </submittedName>
</protein>